<reference evidence="1 2" key="1">
    <citation type="submission" date="2020-08" db="EMBL/GenBank/DDBJ databases">
        <title>Genomic Encyclopedia of Type Strains, Phase IV (KMG-V): Genome sequencing to study the core and pangenomes of soil and plant-associated prokaryotes.</title>
        <authorList>
            <person name="Whitman W."/>
        </authorList>
    </citation>
    <scope>NUCLEOTIDE SEQUENCE [LARGE SCALE GENOMIC DNA]</scope>
    <source>
        <strain evidence="1 2">ANJLi2</strain>
    </source>
</reference>
<comment type="caution">
    <text evidence="1">The sequence shown here is derived from an EMBL/GenBank/DDBJ whole genome shotgun (WGS) entry which is preliminary data.</text>
</comment>
<evidence type="ECO:0000313" key="1">
    <source>
        <dbReference type="EMBL" id="MBB6109871.1"/>
    </source>
</evidence>
<dbReference type="Proteomes" id="UP000541583">
    <property type="component" value="Unassembled WGS sequence"/>
</dbReference>
<evidence type="ECO:0000313" key="2">
    <source>
        <dbReference type="Proteomes" id="UP000541583"/>
    </source>
</evidence>
<accession>A0ABR6PJC2</accession>
<proteinExistence type="predicted"/>
<sequence length="49" mass="5820">MVYTFYGLHLFMLLIINKLSNKTHHKVNLHVNPLYDEFLSSYGFLVNSF</sequence>
<name>A0ABR6PJC2_9SPHI</name>
<protein>
    <submittedName>
        <fullName evidence="1">Uncharacterized protein</fullName>
    </submittedName>
</protein>
<dbReference type="EMBL" id="JACHCB010000005">
    <property type="protein sequence ID" value="MBB6109871.1"/>
    <property type="molecule type" value="Genomic_DNA"/>
</dbReference>
<keyword evidence="2" id="KW-1185">Reference proteome</keyword>
<gene>
    <name evidence="1" type="ORF">HDF23_002620</name>
</gene>
<organism evidence="1 2">
    <name type="scientific">Mucilaginibacter lappiensis</name>
    <dbReference type="NCBI Taxonomy" id="354630"/>
    <lineage>
        <taxon>Bacteria</taxon>
        <taxon>Pseudomonadati</taxon>
        <taxon>Bacteroidota</taxon>
        <taxon>Sphingobacteriia</taxon>
        <taxon>Sphingobacteriales</taxon>
        <taxon>Sphingobacteriaceae</taxon>
        <taxon>Mucilaginibacter</taxon>
    </lineage>
</organism>